<sequence length="101" mass="11556">MFHLVISFLQICHFSSCFGHPFFLLQVAAGVVEERQARSEKRVRLLWWLDSVEMGAVCGVGRRRQGEREMGGARTAAKRCGYAHSKRGEKIRVFVILGFWV</sequence>
<evidence type="ECO:0008006" key="4">
    <source>
        <dbReference type="Google" id="ProtNLM"/>
    </source>
</evidence>
<protein>
    <recommendedName>
        <fullName evidence="4">Secreted protein</fullName>
    </recommendedName>
</protein>
<evidence type="ECO:0000256" key="1">
    <source>
        <dbReference type="SAM" id="SignalP"/>
    </source>
</evidence>
<dbReference type="AlphaFoldDB" id="A0A9Q0SY81"/>
<keyword evidence="3" id="KW-1185">Reference proteome</keyword>
<dbReference type="Proteomes" id="UP001151529">
    <property type="component" value="Chromosome 13"/>
</dbReference>
<organism evidence="2 3">
    <name type="scientific">Salix viminalis</name>
    <name type="common">Common osier</name>
    <name type="synonym">Basket willow</name>
    <dbReference type="NCBI Taxonomy" id="40686"/>
    <lineage>
        <taxon>Eukaryota</taxon>
        <taxon>Viridiplantae</taxon>
        <taxon>Streptophyta</taxon>
        <taxon>Embryophyta</taxon>
        <taxon>Tracheophyta</taxon>
        <taxon>Spermatophyta</taxon>
        <taxon>Magnoliopsida</taxon>
        <taxon>eudicotyledons</taxon>
        <taxon>Gunneridae</taxon>
        <taxon>Pentapetalae</taxon>
        <taxon>rosids</taxon>
        <taxon>fabids</taxon>
        <taxon>Malpighiales</taxon>
        <taxon>Salicaceae</taxon>
        <taxon>Saliceae</taxon>
        <taxon>Salix</taxon>
    </lineage>
</organism>
<proteinExistence type="predicted"/>
<evidence type="ECO:0000313" key="2">
    <source>
        <dbReference type="EMBL" id="KAJ6693843.1"/>
    </source>
</evidence>
<evidence type="ECO:0000313" key="3">
    <source>
        <dbReference type="Proteomes" id="UP001151529"/>
    </source>
</evidence>
<gene>
    <name evidence="2" type="ORF">OIU85_004611</name>
</gene>
<comment type="caution">
    <text evidence="2">The sequence shown here is derived from an EMBL/GenBank/DDBJ whole genome shotgun (WGS) entry which is preliminary data.</text>
</comment>
<reference evidence="2" key="1">
    <citation type="submission" date="2022-11" db="EMBL/GenBank/DDBJ databases">
        <authorList>
            <person name="Hyden B.L."/>
            <person name="Feng K."/>
            <person name="Yates T."/>
            <person name="Jawdy S."/>
            <person name="Smart L.B."/>
            <person name="Muchero W."/>
        </authorList>
    </citation>
    <scope>NUCLEOTIDE SEQUENCE</scope>
    <source>
        <tissue evidence="2">Shoot tip</tissue>
    </source>
</reference>
<dbReference type="EMBL" id="JAPFFL010000011">
    <property type="protein sequence ID" value="KAJ6693843.1"/>
    <property type="molecule type" value="Genomic_DNA"/>
</dbReference>
<feature type="signal peptide" evidence="1">
    <location>
        <begin position="1"/>
        <end position="19"/>
    </location>
</feature>
<feature type="chain" id="PRO_5040367941" description="Secreted protein" evidence="1">
    <location>
        <begin position="20"/>
        <end position="101"/>
    </location>
</feature>
<name>A0A9Q0SY81_SALVM</name>
<accession>A0A9Q0SY81</accession>
<keyword evidence="1" id="KW-0732">Signal</keyword>
<reference evidence="2" key="2">
    <citation type="journal article" date="2023" name="Int. J. Mol. Sci.">
        <title>De Novo Assembly and Annotation of 11 Diverse Shrub Willow (Salix) Genomes Reveals Novel Gene Organization in Sex-Linked Regions.</title>
        <authorList>
            <person name="Hyden B."/>
            <person name="Feng K."/>
            <person name="Yates T.B."/>
            <person name="Jawdy S."/>
            <person name="Cereghino C."/>
            <person name="Smart L.B."/>
            <person name="Muchero W."/>
        </authorList>
    </citation>
    <scope>NUCLEOTIDE SEQUENCE [LARGE SCALE GENOMIC DNA]</scope>
    <source>
        <tissue evidence="2">Shoot tip</tissue>
    </source>
</reference>